<reference evidence="2" key="2">
    <citation type="submission" date="2023-06" db="EMBL/GenBank/DDBJ databases">
        <authorList>
            <person name="Ma L."/>
            <person name="Liu K.-W."/>
            <person name="Li Z."/>
            <person name="Hsiao Y.-Y."/>
            <person name="Qi Y."/>
            <person name="Fu T."/>
            <person name="Tang G."/>
            <person name="Zhang D."/>
            <person name="Sun W.-H."/>
            <person name="Liu D.-K."/>
            <person name="Li Y."/>
            <person name="Chen G.-Z."/>
            <person name="Liu X.-D."/>
            <person name="Liao X.-Y."/>
            <person name="Jiang Y.-T."/>
            <person name="Yu X."/>
            <person name="Hao Y."/>
            <person name="Huang J."/>
            <person name="Zhao X.-W."/>
            <person name="Ke S."/>
            <person name="Chen Y.-Y."/>
            <person name="Wu W.-L."/>
            <person name="Hsu J.-L."/>
            <person name="Lin Y.-F."/>
            <person name="Huang M.-D."/>
            <person name="Li C.-Y."/>
            <person name="Huang L."/>
            <person name="Wang Z.-W."/>
            <person name="Zhao X."/>
            <person name="Zhong W.-Y."/>
            <person name="Peng D.-H."/>
            <person name="Ahmad S."/>
            <person name="Lan S."/>
            <person name="Zhang J.-S."/>
            <person name="Tsai W.-C."/>
            <person name="Van De Peer Y."/>
            <person name="Liu Z.-J."/>
        </authorList>
    </citation>
    <scope>NUCLEOTIDE SEQUENCE</scope>
    <source>
        <strain evidence="2">CP</strain>
        <tissue evidence="2">Leaves</tissue>
    </source>
</reference>
<sequence length="82" mass="8530">MVVEVCVEDSCSLSGDWCDRNGVSSLDPTLGERVGDKGRKSKGRQMRAVGEEEESLLEKAMSGSDGGYGRGGGGYGGNPRGC</sequence>
<feature type="compositionally biased region" description="Gly residues" evidence="1">
    <location>
        <begin position="64"/>
        <end position="82"/>
    </location>
</feature>
<evidence type="ECO:0000313" key="2">
    <source>
        <dbReference type="EMBL" id="KAK1320201.1"/>
    </source>
</evidence>
<comment type="caution">
    <text evidence="2">The sequence shown here is derived from an EMBL/GenBank/DDBJ whole genome shotgun (WGS) entry which is preliminary data.</text>
</comment>
<proteinExistence type="predicted"/>
<dbReference type="Proteomes" id="UP001180020">
    <property type="component" value="Unassembled WGS sequence"/>
</dbReference>
<organism evidence="2 3">
    <name type="scientific">Acorus calamus</name>
    <name type="common">Sweet flag</name>
    <dbReference type="NCBI Taxonomy" id="4465"/>
    <lineage>
        <taxon>Eukaryota</taxon>
        <taxon>Viridiplantae</taxon>
        <taxon>Streptophyta</taxon>
        <taxon>Embryophyta</taxon>
        <taxon>Tracheophyta</taxon>
        <taxon>Spermatophyta</taxon>
        <taxon>Magnoliopsida</taxon>
        <taxon>Liliopsida</taxon>
        <taxon>Acoraceae</taxon>
        <taxon>Acorus</taxon>
    </lineage>
</organism>
<evidence type="ECO:0000256" key="1">
    <source>
        <dbReference type="SAM" id="MobiDB-lite"/>
    </source>
</evidence>
<accession>A0AAV9F355</accession>
<evidence type="ECO:0000313" key="3">
    <source>
        <dbReference type="Proteomes" id="UP001180020"/>
    </source>
</evidence>
<dbReference type="AlphaFoldDB" id="A0AAV9F355"/>
<reference evidence="2" key="1">
    <citation type="journal article" date="2023" name="Nat. Commun.">
        <title>Diploid and tetraploid genomes of Acorus and the evolution of monocots.</title>
        <authorList>
            <person name="Ma L."/>
            <person name="Liu K.W."/>
            <person name="Li Z."/>
            <person name="Hsiao Y.Y."/>
            <person name="Qi Y."/>
            <person name="Fu T."/>
            <person name="Tang G.D."/>
            <person name="Zhang D."/>
            <person name="Sun W.H."/>
            <person name="Liu D.K."/>
            <person name="Li Y."/>
            <person name="Chen G.Z."/>
            <person name="Liu X.D."/>
            <person name="Liao X.Y."/>
            <person name="Jiang Y.T."/>
            <person name="Yu X."/>
            <person name="Hao Y."/>
            <person name="Huang J."/>
            <person name="Zhao X.W."/>
            <person name="Ke S."/>
            <person name="Chen Y.Y."/>
            <person name="Wu W.L."/>
            <person name="Hsu J.L."/>
            <person name="Lin Y.F."/>
            <person name="Huang M.D."/>
            <person name="Li C.Y."/>
            <person name="Huang L."/>
            <person name="Wang Z.W."/>
            <person name="Zhao X."/>
            <person name="Zhong W.Y."/>
            <person name="Peng D.H."/>
            <person name="Ahmad S."/>
            <person name="Lan S."/>
            <person name="Zhang J.S."/>
            <person name="Tsai W.C."/>
            <person name="Van de Peer Y."/>
            <person name="Liu Z.J."/>
        </authorList>
    </citation>
    <scope>NUCLEOTIDE SEQUENCE</scope>
    <source>
        <strain evidence="2">CP</strain>
    </source>
</reference>
<protein>
    <recommendedName>
        <fullName evidence="4">Glycine-rich protein</fullName>
    </recommendedName>
</protein>
<keyword evidence="3" id="KW-1185">Reference proteome</keyword>
<evidence type="ECO:0008006" key="4">
    <source>
        <dbReference type="Google" id="ProtNLM"/>
    </source>
</evidence>
<name>A0AAV9F355_ACOCL</name>
<dbReference type="EMBL" id="JAUJYO010000003">
    <property type="protein sequence ID" value="KAK1320201.1"/>
    <property type="molecule type" value="Genomic_DNA"/>
</dbReference>
<gene>
    <name evidence="2" type="ORF">QJS10_CPA03g01087</name>
</gene>
<feature type="region of interest" description="Disordered" evidence="1">
    <location>
        <begin position="29"/>
        <end position="82"/>
    </location>
</feature>